<keyword evidence="1" id="KW-1133">Transmembrane helix</keyword>
<accession>A0ABN4I0A7</accession>
<organism evidence="2 3">
    <name type="scientific">Herbaspirillum hiltneri N3</name>
    <dbReference type="NCBI Taxonomy" id="1262470"/>
    <lineage>
        <taxon>Bacteria</taxon>
        <taxon>Pseudomonadati</taxon>
        <taxon>Pseudomonadota</taxon>
        <taxon>Betaproteobacteria</taxon>
        <taxon>Burkholderiales</taxon>
        <taxon>Oxalobacteraceae</taxon>
        <taxon>Herbaspirillum</taxon>
    </lineage>
</organism>
<name>A0ABN4I0A7_9BURK</name>
<evidence type="ECO:0000313" key="2">
    <source>
        <dbReference type="EMBL" id="AKZ64369.1"/>
    </source>
</evidence>
<evidence type="ECO:0000256" key="1">
    <source>
        <dbReference type="SAM" id="Phobius"/>
    </source>
</evidence>
<keyword evidence="1" id="KW-0472">Membrane</keyword>
<sequence>MAVDFAQLPNEVAVPADKPRFWLWMSVFAVLTLGGVATVLLMWSADMPTQTPQFWITLIGFPTGLAALVVLRRYAMHEGAVLDALAHNEVCQQYRAQVFDYASQPLALIDTAYCLSGDEQQNREAIAAMANGSLELKLNTPLIPGAQAVKARWLEMPDVHLHTGYAANDRQRQHATLGWLFARLLQGLNTRLQALPARVPLSVQLNVACALPAETVTALWQTAWDARALRAADVDHVAAAADLMTLDDWLDHALQAEYQEARLMVTVQLRALLDTPPSEGAAEAGAAVLLMPEALAYQYRIAANRYLHRPERARHQEVRESLAHALQWARLEGKSLRQIWCAGLDPGQYHQWSVPASQLGVDANDVLLDASVGDTGIAAPWLALACAHAAAVDGGARLLLCAQEHTVDCAVLRGPPQSNAAASATAT</sequence>
<keyword evidence="3" id="KW-1185">Reference proteome</keyword>
<feature type="transmembrane region" description="Helical" evidence="1">
    <location>
        <begin position="54"/>
        <end position="71"/>
    </location>
</feature>
<dbReference type="EMBL" id="CP011409">
    <property type="protein sequence ID" value="AKZ64369.1"/>
    <property type="molecule type" value="Genomic_DNA"/>
</dbReference>
<feature type="transmembrane region" description="Helical" evidence="1">
    <location>
        <begin position="21"/>
        <end position="42"/>
    </location>
</feature>
<reference evidence="3" key="1">
    <citation type="journal article" date="2015" name="Genome Announc.">
        <title>Complete Genome Sequence of Herbaspirillum hiltneri N3 (DSM 17495), Isolated from Surface-Sterilized Wheat Roots.</title>
        <authorList>
            <person name="Guizelini D."/>
            <person name="Saizaki P.M."/>
            <person name="Coimbra N.A."/>
            <person name="Weiss V.A."/>
            <person name="Faoro H."/>
            <person name="Sfeir M.Z."/>
            <person name="Baura V.A."/>
            <person name="Monteiro R.A."/>
            <person name="Chubatsu L.S."/>
            <person name="Souza E.M."/>
            <person name="Cruz L.M."/>
            <person name="Pedrosa F.O."/>
            <person name="Raittz R.T."/>
            <person name="Marchaukoski J.N."/>
            <person name="Steffens M.B."/>
        </authorList>
    </citation>
    <scope>NUCLEOTIDE SEQUENCE [LARGE SCALE GENOMIC DNA]</scope>
    <source>
        <strain evidence="3">N3</strain>
    </source>
</reference>
<gene>
    <name evidence="2" type="ORF">F506_18415</name>
</gene>
<dbReference type="Proteomes" id="UP000063429">
    <property type="component" value="Chromosome"/>
</dbReference>
<keyword evidence="1" id="KW-0812">Transmembrane</keyword>
<evidence type="ECO:0000313" key="3">
    <source>
        <dbReference type="Proteomes" id="UP000063429"/>
    </source>
</evidence>
<proteinExistence type="predicted"/>
<protein>
    <submittedName>
        <fullName evidence="2">Uncharacterized protein</fullName>
    </submittedName>
</protein>
<dbReference type="RefSeq" id="WP_053199833.1">
    <property type="nucleotide sequence ID" value="NZ_CP011409.1"/>
</dbReference>